<dbReference type="EMBL" id="KQ087184">
    <property type="protein sequence ID" value="KLT44787.1"/>
    <property type="molecule type" value="Genomic_DNA"/>
</dbReference>
<feature type="compositionally biased region" description="Basic residues" evidence="1">
    <location>
        <begin position="1"/>
        <end position="13"/>
    </location>
</feature>
<protein>
    <submittedName>
        <fullName evidence="2">Uncharacterized protein</fullName>
    </submittedName>
</protein>
<gene>
    <name evidence="2" type="ORF">CC85DRAFT_186249</name>
</gene>
<evidence type="ECO:0000256" key="1">
    <source>
        <dbReference type="SAM" id="MobiDB-lite"/>
    </source>
</evidence>
<proteinExistence type="predicted"/>
<evidence type="ECO:0000313" key="2">
    <source>
        <dbReference type="EMBL" id="KLT44787.1"/>
    </source>
</evidence>
<reference evidence="2 3" key="1">
    <citation type="submission" date="2015-03" db="EMBL/GenBank/DDBJ databases">
        <title>Genomics and transcriptomics of the oil-accumulating basidiomycete yeast T. oleaginosus allow insights into substrate utilization and the diverse evolutionary trajectories of mating systems in fungi.</title>
        <authorList>
            <consortium name="DOE Joint Genome Institute"/>
            <person name="Kourist R."/>
            <person name="Kracht O."/>
            <person name="Bracharz F."/>
            <person name="Lipzen A."/>
            <person name="Nolan M."/>
            <person name="Ohm R."/>
            <person name="Grigoriev I."/>
            <person name="Sun S."/>
            <person name="Heitman J."/>
            <person name="Bruck T."/>
            <person name="Nowrousian M."/>
        </authorList>
    </citation>
    <scope>NUCLEOTIDE SEQUENCE [LARGE SCALE GENOMIC DNA]</scope>
    <source>
        <strain evidence="2 3">IBC0246</strain>
    </source>
</reference>
<feature type="region of interest" description="Disordered" evidence="1">
    <location>
        <begin position="91"/>
        <end position="122"/>
    </location>
</feature>
<accession>A0A0J0XUQ8</accession>
<dbReference type="AlphaFoldDB" id="A0A0J0XUQ8"/>
<feature type="region of interest" description="Disordered" evidence="1">
    <location>
        <begin position="1"/>
        <end position="20"/>
    </location>
</feature>
<dbReference type="RefSeq" id="XP_018281278.1">
    <property type="nucleotide sequence ID" value="XM_018419801.1"/>
</dbReference>
<dbReference type="Proteomes" id="UP000053611">
    <property type="component" value="Unassembled WGS sequence"/>
</dbReference>
<dbReference type="GeneID" id="28980404"/>
<sequence>MPSFARHRSRPQHSSRLLPLNAPTHLLLITSSYCHLISSSPPWTAWTPSPPSVRTSSSSSSTTSPQPTYSRFAACPALGATLSMTTTYGAASAGARASTCVNTSTRRRSAPPSPAGSNTVAS</sequence>
<evidence type="ECO:0000313" key="3">
    <source>
        <dbReference type="Proteomes" id="UP000053611"/>
    </source>
</evidence>
<organism evidence="2 3">
    <name type="scientific">Cutaneotrichosporon oleaginosum</name>
    <dbReference type="NCBI Taxonomy" id="879819"/>
    <lineage>
        <taxon>Eukaryota</taxon>
        <taxon>Fungi</taxon>
        <taxon>Dikarya</taxon>
        <taxon>Basidiomycota</taxon>
        <taxon>Agaricomycotina</taxon>
        <taxon>Tremellomycetes</taxon>
        <taxon>Trichosporonales</taxon>
        <taxon>Trichosporonaceae</taxon>
        <taxon>Cutaneotrichosporon</taxon>
    </lineage>
</organism>
<name>A0A0J0XUQ8_9TREE</name>
<feature type="region of interest" description="Disordered" evidence="1">
    <location>
        <begin position="42"/>
        <end position="69"/>
    </location>
</feature>
<keyword evidence="3" id="KW-1185">Reference proteome</keyword>